<keyword evidence="1" id="KW-0732">Signal</keyword>
<feature type="chain" id="PRO_5016169717" evidence="1">
    <location>
        <begin position="26"/>
        <end position="297"/>
    </location>
</feature>
<reference evidence="2 3" key="1">
    <citation type="submission" date="2018-06" db="EMBL/GenBank/DDBJ databases">
        <authorList>
            <consortium name="Pathogen Informatics"/>
            <person name="Doyle S."/>
        </authorList>
    </citation>
    <scope>NUCLEOTIDE SEQUENCE [LARGE SCALE GENOMIC DNA]</scope>
    <source>
        <strain evidence="2 3">NCTC11842</strain>
    </source>
</reference>
<evidence type="ECO:0000313" key="3">
    <source>
        <dbReference type="Proteomes" id="UP000250443"/>
    </source>
</evidence>
<dbReference type="EMBL" id="UAUF01000010">
    <property type="protein sequence ID" value="SPZ05060.1"/>
    <property type="molecule type" value="Genomic_DNA"/>
</dbReference>
<dbReference type="Pfam" id="PF10938">
    <property type="entry name" value="YfdX"/>
    <property type="match status" value="1"/>
</dbReference>
<evidence type="ECO:0000313" key="2">
    <source>
        <dbReference type="EMBL" id="SPZ05060.1"/>
    </source>
</evidence>
<name>A0A2X2EEE7_PSELU</name>
<proteinExistence type="predicted"/>
<dbReference type="InterPro" id="IPR021236">
    <property type="entry name" value="Uncharacterised_YfdX"/>
</dbReference>
<feature type="signal peptide" evidence="1">
    <location>
        <begin position="1"/>
        <end position="25"/>
    </location>
</feature>
<sequence length="297" mass="31388">MFRKSVLATLMAATLSIPVMSVSHAQTTPVAPNAAETVPGTPDEAQKKADDARKTLIQEAMDALAETIKALDFLEKNETKEALDAMAKATGKLEIILARDSALAFAPIDVSVTAKDLLSDPETIRDIVKAARSALGDGKVQQARLLIAPLASEISIETTGLPMATYPGAIKKAASLAGKGQTAEAKLVLARALNTLVVKAEVIPIPLLNAEILLGEAQKLAEKAGRSDEENTRLAQLLQSASKEIELAEALGYGGKQDITKYMSQIKEIEKRSAGGKSGTGWFDGIRETLSKLRSGS</sequence>
<protein>
    <submittedName>
        <fullName evidence="2">YfdX protein</fullName>
    </submittedName>
</protein>
<dbReference type="Proteomes" id="UP000250443">
    <property type="component" value="Unassembled WGS sequence"/>
</dbReference>
<dbReference type="AlphaFoldDB" id="A0A2X2EEE7"/>
<evidence type="ECO:0000256" key="1">
    <source>
        <dbReference type="SAM" id="SignalP"/>
    </source>
</evidence>
<organism evidence="2 3">
    <name type="scientific">Pseudomonas luteola</name>
    <dbReference type="NCBI Taxonomy" id="47886"/>
    <lineage>
        <taxon>Bacteria</taxon>
        <taxon>Pseudomonadati</taxon>
        <taxon>Pseudomonadota</taxon>
        <taxon>Gammaproteobacteria</taxon>
        <taxon>Pseudomonadales</taxon>
        <taxon>Pseudomonadaceae</taxon>
        <taxon>Pseudomonas</taxon>
    </lineage>
</organism>
<gene>
    <name evidence="2" type="ORF">NCTC11842_01568</name>
</gene>
<accession>A0A2X2EEE7</accession>